<dbReference type="Gene3D" id="2.130.10.10">
    <property type="entry name" value="YVTN repeat-like/Quinoprotein amine dehydrogenase"/>
    <property type="match status" value="1"/>
</dbReference>
<keyword evidence="1 3" id="KW-0853">WD repeat</keyword>
<keyword evidence="6" id="KW-1185">Reference proteome</keyword>
<dbReference type="InterPro" id="IPR001680">
    <property type="entry name" value="WD40_rpt"/>
</dbReference>
<dbReference type="PANTHER" id="PTHR14221:SF0">
    <property type="entry name" value="WD REPEAT-CONTAINING PROTEIN 44"/>
    <property type="match status" value="1"/>
</dbReference>
<evidence type="ECO:0000256" key="2">
    <source>
        <dbReference type="ARBA" id="ARBA00022737"/>
    </source>
</evidence>
<evidence type="ECO:0000256" key="4">
    <source>
        <dbReference type="SAM" id="MobiDB-lite"/>
    </source>
</evidence>
<feature type="compositionally biased region" description="Polar residues" evidence="4">
    <location>
        <begin position="81"/>
        <end position="100"/>
    </location>
</feature>
<feature type="region of interest" description="Disordered" evidence="4">
    <location>
        <begin position="1"/>
        <end position="236"/>
    </location>
</feature>
<feature type="compositionally biased region" description="Basic and acidic residues" evidence="4">
    <location>
        <begin position="1"/>
        <end position="12"/>
    </location>
</feature>
<protein>
    <submittedName>
        <fullName evidence="5">Wd repeat protein</fullName>
    </submittedName>
</protein>
<feature type="compositionally biased region" description="Polar residues" evidence="4">
    <location>
        <begin position="779"/>
        <end position="788"/>
    </location>
</feature>
<feature type="compositionally biased region" description="Basic and acidic residues" evidence="4">
    <location>
        <begin position="140"/>
        <end position="161"/>
    </location>
</feature>
<evidence type="ECO:0000313" key="5">
    <source>
        <dbReference type="EMBL" id="CDH52629.1"/>
    </source>
</evidence>
<accession>A0A068RRL1</accession>
<dbReference type="Proteomes" id="UP000027586">
    <property type="component" value="Unassembled WGS sequence"/>
</dbReference>
<dbReference type="AlphaFoldDB" id="A0A068RRL1"/>
<dbReference type="PANTHER" id="PTHR14221">
    <property type="entry name" value="WD REPEAT DOMAIN 44"/>
    <property type="match status" value="1"/>
</dbReference>
<evidence type="ECO:0000256" key="3">
    <source>
        <dbReference type="PROSITE-ProRule" id="PRU00221"/>
    </source>
</evidence>
<organism evidence="5 6">
    <name type="scientific">Lichtheimia corymbifera JMRC:FSU:9682</name>
    <dbReference type="NCBI Taxonomy" id="1263082"/>
    <lineage>
        <taxon>Eukaryota</taxon>
        <taxon>Fungi</taxon>
        <taxon>Fungi incertae sedis</taxon>
        <taxon>Mucoromycota</taxon>
        <taxon>Mucoromycotina</taxon>
        <taxon>Mucoromycetes</taxon>
        <taxon>Mucorales</taxon>
        <taxon>Lichtheimiaceae</taxon>
        <taxon>Lichtheimia</taxon>
    </lineage>
</organism>
<dbReference type="PROSITE" id="PS50082">
    <property type="entry name" value="WD_REPEATS_2"/>
    <property type="match status" value="3"/>
</dbReference>
<feature type="compositionally biased region" description="Polar residues" evidence="4">
    <location>
        <begin position="58"/>
        <end position="71"/>
    </location>
</feature>
<feature type="repeat" description="WD" evidence="3">
    <location>
        <begin position="383"/>
        <end position="417"/>
    </location>
</feature>
<feature type="compositionally biased region" description="Low complexity" evidence="4">
    <location>
        <begin position="191"/>
        <end position="207"/>
    </location>
</feature>
<dbReference type="InterPro" id="IPR036322">
    <property type="entry name" value="WD40_repeat_dom_sf"/>
</dbReference>
<feature type="repeat" description="WD" evidence="3">
    <location>
        <begin position="343"/>
        <end position="383"/>
    </location>
</feature>
<dbReference type="OrthoDB" id="1932312at2759"/>
<dbReference type="InterPro" id="IPR015943">
    <property type="entry name" value="WD40/YVTN_repeat-like_dom_sf"/>
</dbReference>
<evidence type="ECO:0000256" key="1">
    <source>
        <dbReference type="ARBA" id="ARBA00022574"/>
    </source>
</evidence>
<dbReference type="PROSITE" id="PS50294">
    <property type="entry name" value="WD_REPEATS_REGION"/>
    <property type="match status" value="2"/>
</dbReference>
<feature type="compositionally biased region" description="Acidic residues" evidence="4">
    <location>
        <begin position="176"/>
        <end position="190"/>
    </location>
</feature>
<feature type="compositionally biased region" description="Polar residues" evidence="4">
    <location>
        <begin position="13"/>
        <end position="22"/>
    </location>
</feature>
<feature type="compositionally biased region" description="Basic residues" evidence="4">
    <location>
        <begin position="125"/>
        <end position="139"/>
    </location>
</feature>
<keyword evidence="2" id="KW-0677">Repeat</keyword>
<dbReference type="EMBL" id="CBTN010000014">
    <property type="protein sequence ID" value="CDH52629.1"/>
    <property type="molecule type" value="Genomic_DNA"/>
</dbReference>
<feature type="repeat" description="WD" evidence="3">
    <location>
        <begin position="536"/>
        <end position="556"/>
    </location>
</feature>
<evidence type="ECO:0000313" key="6">
    <source>
        <dbReference type="Proteomes" id="UP000027586"/>
    </source>
</evidence>
<dbReference type="STRING" id="1263082.A0A068RRL1"/>
<dbReference type="Pfam" id="PF00400">
    <property type="entry name" value="WD40"/>
    <property type="match status" value="3"/>
</dbReference>
<name>A0A068RRL1_9FUNG</name>
<gene>
    <name evidence="5" type="ORF">LCOR_04083.1</name>
</gene>
<proteinExistence type="predicted"/>
<feature type="region of interest" description="Disordered" evidence="4">
    <location>
        <begin position="260"/>
        <end position="287"/>
    </location>
</feature>
<dbReference type="SUPFAM" id="SSF50978">
    <property type="entry name" value="WD40 repeat-like"/>
    <property type="match status" value="1"/>
</dbReference>
<reference evidence="5" key="1">
    <citation type="submission" date="2013-08" db="EMBL/GenBank/DDBJ databases">
        <title>Gene expansion shapes genome architecture in the human pathogen Lichtheimia corymbifera: an evolutionary genomics analysis in the ancient terrestrial Mucorales (Mucoromycotina).</title>
        <authorList>
            <person name="Schwartze V.U."/>
            <person name="Winter S."/>
            <person name="Shelest E."/>
            <person name="Marcet-Houben M."/>
            <person name="Horn F."/>
            <person name="Wehner S."/>
            <person name="Hoffmann K."/>
            <person name="Riege K."/>
            <person name="Sammeth M."/>
            <person name="Nowrousian M."/>
            <person name="Valiante V."/>
            <person name="Linde J."/>
            <person name="Jacobsen I.D."/>
            <person name="Marz M."/>
            <person name="Brakhage A.A."/>
            <person name="Gabaldon T."/>
            <person name="Bocker S."/>
            <person name="Voigt K."/>
        </authorList>
    </citation>
    <scope>NUCLEOTIDE SEQUENCE [LARGE SCALE GENOMIC DNA]</scope>
    <source>
        <strain evidence="5">FSU 9682</strain>
    </source>
</reference>
<dbReference type="VEuPathDB" id="FungiDB:LCOR_04083.1"/>
<feature type="region of interest" description="Disordered" evidence="4">
    <location>
        <begin position="779"/>
        <end position="809"/>
    </location>
</feature>
<dbReference type="InterPro" id="IPR040324">
    <property type="entry name" value="WDR44/Dgr2"/>
</dbReference>
<sequence length="809" mass="91377">MGDSSDDVHDARSNTFTISANHETVAAPEKRPSFSHPESMMKQPPPCLDNPTDPSPEYQPTSQQGTMNDQATLAVPALNGSPWSTTTTDAEQQAGSLCDTQDTRSLRSRKSKLSLADESSEQDKKHHHGDKKLSSHTKKGFLERIGLRKSKKPVEEEHQQHEDEEGEESQHHQETIDDPDEGEVIADDTDQTVTSSSLSSSTPARTSIDSNRSVPAVPHPSMSSNQRDGTSLLPHKGIPVKVKSKHKANQDWPPFFLAQTLTTLPRPPPPSSSDRARRPSHDAQAYQNNPYGATWTMKFSKDGKYLASAGQFCNVYVWRVLDETAQDGENSIDVFEDVHYREYRGHLADVLDISWSKNNFIVSASMDKTVRLWHVTREECLGVFPHLDVVTAVSFHPKDDRFFLSGSLDSRLRLWNVPEKKVAFWNEMQNGSMITSVAFTLDGKTACAGTHNGQCFFYETQGLKYNTQINIRFGKRTSKKSRKITGIEPMPGTLPGDERILITSNDSQARLYNMKDKSLMYKYKGPHNLSMQIRSSFSDDGQNIVCGSEDGNVYIWVTQPVTYSPFHLWPSTEVALSRFDTNDEHLVPSTQQMSTSPRMTSWLKRGGERRGAHQDKLRIQSDFFEAHQHITTVAVFAPARTRLALAKSNHDIIYNHTPLDPALEELRRRRWKAHTHEEMTLMRRSFSGGDHLFRRAQDLSSDEEDDEELDIEDWNTLRENYNFPNGHIIVSANDTGCIKVWRMDSGVYDGSIHVRSQQKRSPKMCHRKSNSLELYVNHGTSTQKSADSSRSKRPHLGHLFSSVGRSNKS</sequence>
<dbReference type="SMART" id="SM00320">
    <property type="entry name" value="WD40"/>
    <property type="match status" value="5"/>
</dbReference>
<comment type="caution">
    <text evidence="5">The sequence shown here is derived from an EMBL/GenBank/DDBJ whole genome shotgun (WGS) entry which is preliminary data.</text>
</comment>